<dbReference type="OrthoDB" id="9765339at2"/>
<feature type="domain" description="Acyl-CoA dehydrogenase/oxidase C-terminal" evidence="6">
    <location>
        <begin position="286"/>
        <end position="452"/>
    </location>
</feature>
<dbReference type="InterPro" id="IPR037069">
    <property type="entry name" value="AcylCoA_DH/ox_N_sf"/>
</dbReference>
<dbReference type="AlphaFoldDB" id="A0A3A8NH28"/>
<dbReference type="Pfam" id="PF02771">
    <property type="entry name" value="Acyl-CoA_dh_N"/>
    <property type="match status" value="1"/>
</dbReference>
<evidence type="ECO:0000256" key="5">
    <source>
        <dbReference type="RuleBase" id="RU362125"/>
    </source>
</evidence>
<dbReference type="InterPro" id="IPR009100">
    <property type="entry name" value="AcylCoA_DH/oxidase_NM_dom_sf"/>
</dbReference>
<comment type="caution">
    <text evidence="10">The sequence shown here is derived from an EMBL/GenBank/DDBJ whole genome shotgun (WGS) entry which is preliminary data.</text>
</comment>
<evidence type="ECO:0000256" key="1">
    <source>
        <dbReference type="ARBA" id="ARBA00001974"/>
    </source>
</evidence>
<dbReference type="PANTHER" id="PTHR42803:SF3">
    <property type="entry name" value="ACYL-COA DEHYDROGENASE-RELATED"/>
    <property type="match status" value="1"/>
</dbReference>
<organism evidence="10 11">
    <name type="scientific">Corallococcus sicarius</name>
    <dbReference type="NCBI Taxonomy" id="2316726"/>
    <lineage>
        <taxon>Bacteria</taxon>
        <taxon>Pseudomonadati</taxon>
        <taxon>Myxococcota</taxon>
        <taxon>Myxococcia</taxon>
        <taxon>Myxococcales</taxon>
        <taxon>Cystobacterineae</taxon>
        <taxon>Myxococcaceae</taxon>
        <taxon>Corallococcus</taxon>
    </lineage>
</organism>
<dbReference type="InterPro" id="IPR025878">
    <property type="entry name" value="Acyl-CoA_dh-like_C_dom"/>
</dbReference>
<dbReference type="Proteomes" id="UP000273405">
    <property type="component" value="Unassembled WGS sequence"/>
</dbReference>
<dbReference type="Pfam" id="PF00441">
    <property type="entry name" value="Acyl-CoA_dh_1"/>
    <property type="match status" value="1"/>
</dbReference>
<protein>
    <submittedName>
        <fullName evidence="10">Acyl-CoA dehydrogenase</fullName>
    </submittedName>
</protein>
<evidence type="ECO:0000313" key="10">
    <source>
        <dbReference type="EMBL" id="RKH39272.1"/>
    </source>
</evidence>
<evidence type="ECO:0000259" key="9">
    <source>
        <dbReference type="Pfam" id="PF12806"/>
    </source>
</evidence>
<dbReference type="Gene3D" id="2.40.110.10">
    <property type="entry name" value="Butyryl-CoA Dehydrogenase, subunit A, domain 2"/>
    <property type="match status" value="1"/>
</dbReference>
<keyword evidence="5" id="KW-0560">Oxidoreductase</keyword>
<comment type="similarity">
    <text evidence="2 5">Belongs to the acyl-CoA dehydrogenase family.</text>
</comment>
<feature type="domain" description="Acyl-CoA oxidase/dehydrogenase middle" evidence="7">
    <location>
        <begin position="166"/>
        <end position="267"/>
    </location>
</feature>
<accession>A0A3A8NH28</accession>
<evidence type="ECO:0000259" key="6">
    <source>
        <dbReference type="Pfam" id="PF00441"/>
    </source>
</evidence>
<dbReference type="GO" id="GO:0016627">
    <property type="term" value="F:oxidoreductase activity, acting on the CH-CH group of donors"/>
    <property type="evidence" value="ECO:0007669"/>
    <property type="project" value="InterPro"/>
</dbReference>
<dbReference type="InterPro" id="IPR009075">
    <property type="entry name" value="AcylCo_DH/oxidase_C"/>
</dbReference>
<sequence>MSVPRPNPLLSDRDVDFQLYEVLDTEALCTLPAFQDHSRDTFALLLDSTRRFAREVLAPTYRPMDAAPPVFENGRVRVHPAMRSLYAGMVDLGLLTATRPAEVGGQQLPLTVHAVASAYLMAANLSAYGYLGLTLGAAHLLEVFGTPFLREHFMARLYRGEWTGTMALTEPQAGSSLADVKTRATPAPDGSFRLQGSKIFISGGDQDFTDNVVHLTLARIDGAEGGTRGVSLFAVPARRPEGDTRVPNDVQVAGVIHKIGWRGLPSLVLNFGESNDCHGWLVGQPGRGLACMFQMMNEARIMVGLNGVATAAVAYQESLAYARERPQGRPAGARDTARAQSPIIEHADVRRMLLRQKAIVEGGLALLLTTSTQADLANHAPDEATRKRAHLLLDLLTPIAKTFPAERGFESNALALQIHGGYGYSSEYLPEAWLRDQKLNSIHEGTTGIQGLDLLGRKAVAGGGAALHVLDEEVRATTARARAAGVEPAWSDALEDALQQAASLTLELGARGMAGEVDAMLRHSADFLELFSVVAVAWRWLAQAAAAKDGLSRAALTGAGGSDRAFYEGKLAATQYWFAVEVPRVPLLAHLCRTGEDSYARMHADWF</sequence>
<dbReference type="InterPro" id="IPR006091">
    <property type="entry name" value="Acyl-CoA_Oxase/DH_mid-dom"/>
</dbReference>
<reference evidence="11" key="1">
    <citation type="submission" date="2018-09" db="EMBL/GenBank/DDBJ databases">
        <authorList>
            <person name="Livingstone P.G."/>
            <person name="Whitworth D.E."/>
        </authorList>
    </citation>
    <scope>NUCLEOTIDE SEQUENCE [LARGE SCALE GENOMIC DNA]</scope>
    <source>
        <strain evidence="11">CA040B</strain>
    </source>
</reference>
<dbReference type="InterPro" id="IPR036250">
    <property type="entry name" value="AcylCo_DH-like_C"/>
</dbReference>
<dbReference type="SUPFAM" id="SSF56645">
    <property type="entry name" value="Acyl-CoA dehydrogenase NM domain-like"/>
    <property type="match status" value="1"/>
</dbReference>
<dbReference type="InterPro" id="IPR052166">
    <property type="entry name" value="Diverse_Acyl-CoA_DH"/>
</dbReference>
<gene>
    <name evidence="10" type="ORF">D7X12_24050</name>
</gene>
<keyword evidence="3 5" id="KW-0285">Flavoprotein</keyword>
<comment type="cofactor">
    <cofactor evidence="1 5">
        <name>FAD</name>
        <dbReference type="ChEBI" id="CHEBI:57692"/>
    </cofactor>
</comment>
<evidence type="ECO:0000259" key="8">
    <source>
        <dbReference type="Pfam" id="PF02771"/>
    </source>
</evidence>
<evidence type="ECO:0000256" key="4">
    <source>
        <dbReference type="ARBA" id="ARBA00022827"/>
    </source>
</evidence>
<dbReference type="GO" id="GO:0050660">
    <property type="term" value="F:flavin adenine dinucleotide binding"/>
    <property type="evidence" value="ECO:0007669"/>
    <property type="project" value="InterPro"/>
</dbReference>
<keyword evidence="11" id="KW-1185">Reference proteome</keyword>
<evidence type="ECO:0000259" key="7">
    <source>
        <dbReference type="Pfam" id="PF02770"/>
    </source>
</evidence>
<dbReference type="PANTHER" id="PTHR42803">
    <property type="entry name" value="ACYL-COA DEHYDROGENASE"/>
    <property type="match status" value="1"/>
</dbReference>
<dbReference type="Gene3D" id="1.10.540.10">
    <property type="entry name" value="Acyl-CoA dehydrogenase/oxidase, N-terminal domain"/>
    <property type="match status" value="1"/>
</dbReference>
<dbReference type="Pfam" id="PF02770">
    <property type="entry name" value="Acyl-CoA_dh_M"/>
    <property type="match status" value="1"/>
</dbReference>
<evidence type="ECO:0000256" key="2">
    <source>
        <dbReference type="ARBA" id="ARBA00009347"/>
    </source>
</evidence>
<dbReference type="InterPro" id="IPR046373">
    <property type="entry name" value="Acyl-CoA_Oxase/DH_mid-dom_sf"/>
</dbReference>
<evidence type="ECO:0000313" key="11">
    <source>
        <dbReference type="Proteomes" id="UP000273405"/>
    </source>
</evidence>
<dbReference type="InterPro" id="IPR013786">
    <property type="entry name" value="AcylCoA_DH/ox_N"/>
</dbReference>
<dbReference type="EMBL" id="RAWG01000168">
    <property type="protein sequence ID" value="RKH39272.1"/>
    <property type="molecule type" value="Genomic_DNA"/>
</dbReference>
<feature type="domain" description="Acyl-CoA dehydrogenase/oxidase N-terminal" evidence="8">
    <location>
        <begin position="44"/>
        <end position="161"/>
    </location>
</feature>
<dbReference type="SUPFAM" id="SSF47203">
    <property type="entry name" value="Acyl-CoA dehydrogenase C-terminal domain-like"/>
    <property type="match status" value="1"/>
</dbReference>
<keyword evidence="4 5" id="KW-0274">FAD</keyword>
<proteinExistence type="inferred from homology"/>
<evidence type="ECO:0000256" key="3">
    <source>
        <dbReference type="ARBA" id="ARBA00022630"/>
    </source>
</evidence>
<feature type="domain" description="Acetyl-CoA dehydrogenase-like C-terminal" evidence="9">
    <location>
        <begin position="472"/>
        <end position="602"/>
    </location>
</feature>
<dbReference type="Gene3D" id="1.20.140.10">
    <property type="entry name" value="Butyryl-CoA Dehydrogenase, subunit A, domain 3"/>
    <property type="match status" value="1"/>
</dbReference>
<name>A0A3A8NH28_9BACT</name>
<dbReference type="Pfam" id="PF12806">
    <property type="entry name" value="Acyl-CoA_dh_C"/>
    <property type="match status" value="1"/>
</dbReference>
<dbReference type="RefSeq" id="WP_120627612.1">
    <property type="nucleotide sequence ID" value="NZ_RAWG01000168.1"/>
</dbReference>